<keyword evidence="1" id="KW-1133">Transmembrane helix</keyword>
<dbReference type="GO" id="GO:0016020">
    <property type="term" value="C:membrane"/>
    <property type="evidence" value="ECO:0007669"/>
    <property type="project" value="InterPro"/>
</dbReference>
<evidence type="ECO:0000313" key="2">
    <source>
        <dbReference type="EMBL" id="KAK7803334.1"/>
    </source>
</evidence>
<dbReference type="EMBL" id="JBBHLL010000424">
    <property type="protein sequence ID" value="KAK7803334.1"/>
    <property type="molecule type" value="Genomic_DNA"/>
</dbReference>
<gene>
    <name evidence="2" type="ORF">U0070_024531</name>
</gene>
<accession>A0AAW0HKE2</accession>
<dbReference type="InterPro" id="IPR036150">
    <property type="entry name" value="Cyt_b/b6_C_sf"/>
</dbReference>
<proteinExistence type="predicted"/>
<organism evidence="2 3">
    <name type="scientific">Myodes glareolus</name>
    <name type="common">Bank vole</name>
    <name type="synonym">Clethrionomys glareolus</name>
    <dbReference type="NCBI Taxonomy" id="447135"/>
    <lineage>
        <taxon>Eukaryota</taxon>
        <taxon>Metazoa</taxon>
        <taxon>Chordata</taxon>
        <taxon>Craniata</taxon>
        <taxon>Vertebrata</taxon>
        <taxon>Euteleostomi</taxon>
        <taxon>Mammalia</taxon>
        <taxon>Eutheria</taxon>
        <taxon>Euarchontoglires</taxon>
        <taxon>Glires</taxon>
        <taxon>Rodentia</taxon>
        <taxon>Myomorpha</taxon>
        <taxon>Muroidea</taxon>
        <taxon>Cricetidae</taxon>
        <taxon>Arvicolinae</taxon>
        <taxon>Myodes</taxon>
    </lineage>
</organism>
<dbReference type="AlphaFoldDB" id="A0AAW0HKE2"/>
<dbReference type="GO" id="GO:0009055">
    <property type="term" value="F:electron transfer activity"/>
    <property type="evidence" value="ECO:0007669"/>
    <property type="project" value="InterPro"/>
</dbReference>
<reference evidence="2 3" key="1">
    <citation type="journal article" date="2023" name="bioRxiv">
        <title>Conserved and derived expression patterns and positive selection on dental genes reveal complex evolutionary context of ever-growing rodent molars.</title>
        <authorList>
            <person name="Calamari Z.T."/>
            <person name="Song A."/>
            <person name="Cohen E."/>
            <person name="Akter M."/>
            <person name="Roy R.D."/>
            <person name="Hallikas O."/>
            <person name="Christensen M.M."/>
            <person name="Li P."/>
            <person name="Marangoni P."/>
            <person name="Jernvall J."/>
            <person name="Klein O.D."/>
        </authorList>
    </citation>
    <scope>NUCLEOTIDE SEQUENCE [LARGE SCALE GENOMIC DNA]</scope>
    <source>
        <strain evidence="2">V071</strain>
    </source>
</reference>
<dbReference type="Proteomes" id="UP001488838">
    <property type="component" value="Unassembled WGS sequence"/>
</dbReference>
<feature type="transmembrane region" description="Helical" evidence="1">
    <location>
        <begin position="183"/>
        <end position="204"/>
    </location>
</feature>
<protein>
    <recommendedName>
        <fullName evidence="4">Cytochrome b</fullName>
    </recommendedName>
</protein>
<dbReference type="GO" id="GO:0016491">
    <property type="term" value="F:oxidoreductase activity"/>
    <property type="evidence" value="ECO:0007669"/>
    <property type="project" value="InterPro"/>
</dbReference>
<evidence type="ECO:0000313" key="3">
    <source>
        <dbReference type="Proteomes" id="UP001488838"/>
    </source>
</evidence>
<comment type="caution">
    <text evidence="2">The sequence shown here is derived from an EMBL/GenBank/DDBJ whole genome shotgun (WGS) entry which is preliminary data.</text>
</comment>
<name>A0AAW0HKE2_MYOGA</name>
<keyword evidence="1" id="KW-0472">Membrane</keyword>
<keyword evidence="1" id="KW-0812">Transmembrane</keyword>
<keyword evidence="3" id="KW-1185">Reference proteome</keyword>
<evidence type="ECO:0000256" key="1">
    <source>
        <dbReference type="SAM" id="Phobius"/>
    </source>
</evidence>
<dbReference type="SUPFAM" id="SSF81648">
    <property type="entry name" value="a domain/subunit of cytochrome bc1 complex (Ubiquinol-cytochrome c reductase)"/>
    <property type="match status" value="1"/>
</dbReference>
<sequence>MMKFWLSIGPMLNCPNPHRIIPSHTLYIRYINSILVSHPHLPRCQLWPTNLLSTCSRCLRSLYSLRLPNPPRRGRNLLWLLSHNRNLKHRNRTPICHNSNNIRKLCYPMRTNTFLRGYSNHKSPINHPLHRYNPSRMNLRWIFSRQNHFYTILCIPLHPTFHHYSPRQPVEDPFIIIRQIPSIGYFAIIVIFISIAGIIENNFLDLD</sequence>
<evidence type="ECO:0008006" key="4">
    <source>
        <dbReference type="Google" id="ProtNLM"/>
    </source>
</evidence>